<name>A0A2I1DEC8_ASPC2</name>
<proteinExistence type="predicted"/>
<dbReference type="OrthoDB" id="10283882at2759"/>
<comment type="caution">
    <text evidence="1">The sequence shown here is derived from an EMBL/GenBank/DDBJ whole genome shotgun (WGS) entry which is preliminary data.</text>
</comment>
<gene>
    <name evidence="1" type="ORF">P168DRAFT_286354</name>
</gene>
<feature type="non-terminal residue" evidence="1">
    <location>
        <position position="110"/>
    </location>
</feature>
<reference evidence="1" key="1">
    <citation type="submission" date="2016-12" db="EMBL/GenBank/DDBJ databases">
        <title>The genomes of Aspergillus section Nigri reveals drivers in fungal speciation.</title>
        <authorList>
            <consortium name="DOE Joint Genome Institute"/>
            <person name="Vesth T.C."/>
            <person name="Nybo J."/>
            <person name="Theobald S."/>
            <person name="Brandl J."/>
            <person name="Frisvad J.C."/>
            <person name="Nielsen K.F."/>
            <person name="Lyhne E.K."/>
            <person name="Kogle M.E."/>
            <person name="Kuo A."/>
            <person name="Riley R."/>
            <person name="Clum A."/>
            <person name="Nolan M."/>
            <person name="Lipzen A."/>
            <person name="Salamov A."/>
            <person name="Henrissat B."/>
            <person name="Wiebenga A."/>
            <person name="De vries R.P."/>
            <person name="Grigoriev I.V."/>
            <person name="Mortensen U.H."/>
            <person name="Andersen M.R."/>
            <person name="Baker S.E."/>
        </authorList>
    </citation>
    <scope>NUCLEOTIDE SEQUENCE</scope>
    <source>
        <strain evidence="1">IBT 28561</strain>
    </source>
</reference>
<keyword evidence="2" id="KW-1185">Reference proteome</keyword>
<dbReference type="GeneID" id="36543851"/>
<organism evidence="1 2">
    <name type="scientific">Aspergillus campestris (strain IBT 28561)</name>
    <dbReference type="NCBI Taxonomy" id="1392248"/>
    <lineage>
        <taxon>Eukaryota</taxon>
        <taxon>Fungi</taxon>
        <taxon>Dikarya</taxon>
        <taxon>Ascomycota</taxon>
        <taxon>Pezizomycotina</taxon>
        <taxon>Eurotiomycetes</taxon>
        <taxon>Eurotiomycetidae</taxon>
        <taxon>Eurotiales</taxon>
        <taxon>Aspergillaceae</taxon>
        <taxon>Aspergillus</taxon>
        <taxon>Aspergillus subgen. Circumdati</taxon>
    </lineage>
</organism>
<sequence>MSTASLTPVAFGRCFVLQLSLDDVSCFAFVRRSSDSVTYYLAASSQSSTFYVPFCLQLDKSHTANQGGGTVRWSNGCLLLIIGLAFSPRLVCPTGLRPWPVPVSKETRKI</sequence>
<accession>A0A2I1DEC8</accession>
<dbReference type="RefSeq" id="XP_024696800.1">
    <property type="nucleotide sequence ID" value="XM_024836327.1"/>
</dbReference>
<evidence type="ECO:0000313" key="1">
    <source>
        <dbReference type="EMBL" id="PKY08206.1"/>
    </source>
</evidence>
<dbReference type="Proteomes" id="UP000234254">
    <property type="component" value="Unassembled WGS sequence"/>
</dbReference>
<dbReference type="AlphaFoldDB" id="A0A2I1DEC8"/>
<dbReference type="EMBL" id="MSFM01000001">
    <property type="protein sequence ID" value="PKY08206.1"/>
    <property type="molecule type" value="Genomic_DNA"/>
</dbReference>
<evidence type="ECO:0000313" key="2">
    <source>
        <dbReference type="Proteomes" id="UP000234254"/>
    </source>
</evidence>
<dbReference type="VEuPathDB" id="FungiDB:P168DRAFT_286354"/>
<protein>
    <submittedName>
        <fullName evidence="1">Uncharacterized protein</fullName>
    </submittedName>
</protein>